<evidence type="ECO:0000313" key="3">
    <source>
        <dbReference type="EMBL" id="MRX06321.1"/>
    </source>
</evidence>
<keyword evidence="1" id="KW-0812">Transmembrane</keyword>
<dbReference type="AlphaFoldDB" id="A0A6L5QB30"/>
<evidence type="ECO:0000256" key="1">
    <source>
        <dbReference type="SAM" id="Phobius"/>
    </source>
</evidence>
<comment type="caution">
    <text evidence="3">The sequence shown here is derived from an EMBL/GenBank/DDBJ whole genome shotgun (WGS) entry which is preliminary data.</text>
</comment>
<feature type="signal peptide" evidence="2">
    <location>
        <begin position="1"/>
        <end position="21"/>
    </location>
</feature>
<evidence type="ECO:0000313" key="4">
    <source>
        <dbReference type="Proteomes" id="UP000481037"/>
    </source>
</evidence>
<evidence type="ECO:0000256" key="2">
    <source>
        <dbReference type="SAM" id="SignalP"/>
    </source>
</evidence>
<evidence type="ECO:0008006" key="5">
    <source>
        <dbReference type="Google" id="ProtNLM"/>
    </source>
</evidence>
<gene>
    <name evidence="3" type="ORF">GJ697_00565</name>
</gene>
<keyword evidence="1" id="KW-1133">Transmembrane helix</keyword>
<feature type="transmembrane region" description="Helical" evidence="1">
    <location>
        <begin position="75"/>
        <end position="93"/>
    </location>
</feature>
<accession>A0A6L5QB30</accession>
<keyword evidence="1" id="KW-0472">Membrane</keyword>
<feature type="chain" id="PRO_5026688034" description="MFS transporter" evidence="2">
    <location>
        <begin position="22"/>
        <end position="98"/>
    </location>
</feature>
<name>A0A6L5QB30_9BURK</name>
<organism evidence="3 4">
    <name type="scientific">Duganella alba</name>
    <dbReference type="NCBI Taxonomy" id="2666081"/>
    <lineage>
        <taxon>Bacteria</taxon>
        <taxon>Pseudomonadati</taxon>
        <taxon>Pseudomonadota</taxon>
        <taxon>Betaproteobacteria</taxon>
        <taxon>Burkholderiales</taxon>
        <taxon>Oxalobacteraceae</taxon>
        <taxon>Telluria group</taxon>
        <taxon>Duganella</taxon>
    </lineage>
</organism>
<keyword evidence="4" id="KW-1185">Reference proteome</keyword>
<reference evidence="3 4" key="1">
    <citation type="submission" date="2019-11" db="EMBL/GenBank/DDBJ databases">
        <title>Novel species isolated from a subtropical stream in China.</title>
        <authorList>
            <person name="Lu H."/>
        </authorList>
    </citation>
    <scope>NUCLEOTIDE SEQUENCE [LARGE SCALE GENOMIC DNA]</scope>
    <source>
        <strain evidence="3 4">FT25W</strain>
    </source>
</reference>
<dbReference type="Proteomes" id="UP000481037">
    <property type="component" value="Unassembled WGS sequence"/>
</dbReference>
<dbReference type="EMBL" id="WKJM01000001">
    <property type="protein sequence ID" value="MRX06321.1"/>
    <property type="molecule type" value="Genomic_DNA"/>
</dbReference>
<protein>
    <recommendedName>
        <fullName evidence="5">MFS transporter</fullName>
    </recommendedName>
</protein>
<sequence>MHAFAHFFTGALLCNALPHLAAGLQGQAFPTPFAKPRGVGLSSALINVLWGFANLLAGFSLLAAYPVQVSLSPEFGLTIAGALLLGIYLAVHFSKARR</sequence>
<dbReference type="RefSeq" id="WP_154361673.1">
    <property type="nucleotide sequence ID" value="NZ_WKJM01000001.1"/>
</dbReference>
<keyword evidence="2" id="KW-0732">Signal</keyword>
<proteinExistence type="predicted"/>
<feature type="transmembrane region" description="Helical" evidence="1">
    <location>
        <begin position="39"/>
        <end position="63"/>
    </location>
</feature>